<dbReference type="EMBL" id="KI517537">
    <property type="protein sequence ID" value="ESQ38093.1"/>
    <property type="molecule type" value="Genomic_DNA"/>
</dbReference>
<dbReference type="Pfam" id="PF02364">
    <property type="entry name" value="Glucan_synthase"/>
    <property type="match status" value="2"/>
</dbReference>
<keyword evidence="9 14" id="KW-1133">Transmembrane helix</keyword>
<dbReference type="SMART" id="SM01205">
    <property type="entry name" value="FKS1_dom1"/>
    <property type="match status" value="1"/>
</dbReference>
<dbReference type="STRING" id="72664.V4LEA9"/>
<evidence type="ECO:0000313" key="17">
    <source>
        <dbReference type="Proteomes" id="UP000030689"/>
    </source>
</evidence>
<evidence type="ECO:0000313" key="16">
    <source>
        <dbReference type="EMBL" id="ESQ38093.1"/>
    </source>
</evidence>
<evidence type="ECO:0000256" key="2">
    <source>
        <dbReference type="ARBA" id="ARBA00009040"/>
    </source>
</evidence>
<dbReference type="OMA" id="DMNQDNH"/>
<keyword evidence="7 14" id="KW-0812">Transmembrane</keyword>
<gene>
    <name evidence="16" type="ORF">EUTSA_v10029222mg</name>
</gene>
<evidence type="ECO:0000256" key="8">
    <source>
        <dbReference type="ARBA" id="ARBA00022960"/>
    </source>
</evidence>
<feature type="transmembrane region" description="Helical" evidence="14">
    <location>
        <begin position="407"/>
        <end position="430"/>
    </location>
</feature>
<dbReference type="Proteomes" id="UP000030689">
    <property type="component" value="Unassembled WGS sequence"/>
</dbReference>
<dbReference type="Gramene" id="ESQ38093">
    <property type="protein sequence ID" value="ESQ38093"/>
    <property type="gene ID" value="EUTSA_v10029222mg"/>
</dbReference>
<dbReference type="eggNOG" id="KOG0916">
    <property type="taxonomic scope" value="Eukaryota"/>
</dbReference>
<feature type="transmembrane region" description="Helical" evidence="14">
    <location>
        <begin position="516"/>
        <end position="536"/>
    </location>
</feature>
<dbReference type="InterPro" id="IPR058851">
    <property type="entry name" value="CALS1_helical"/>
</dbReference>
<feature type="transmembrane region" description="Helical" evidence="14">
    <location>
        <begin position="327"/>
        <end position="344"/>
    </location>
</feature>
<dbReference type="EC" id="2.4.1.34" evidence="3"/>
<sequence>MATVRDCEEVYNIIPIHDFLREHPSLHYPEVRAAAAALKVVGDLPKPPFVDFTPSMDLMDWLRLLFGFQFDNVRNQRENLVLHLANSQMRLQPPPRHPDGLDPTVLRRFRRKLLRNYTNWCSFLGVRCHVTSPTHSRHQTNIVLNLRRELLYVALYLLIWGESANLRFMPECLCYIFHHMAMELNKVLDGEFDDMTGMPYWPSFSGDCAFLKSVVMPIYKTIKTEVESSNNGTKPHSAWRNYDDINEYFWSKRAIKSLKWPLDYTSNFFDTTPKSSRVGKTGFVEQRSFWNIFRSFDRLWILLLLYLQAAIIVATSDVKFPWQDRDVEVALLTVFISWAGLRLLQSVLDASTQYSLVSRETFWLFVRLILKFFVAATWTVLFSVFYARIWSQKNKDGGWSRAANERIVVFLKVVFVYVMPEMLALVLFIVPWIRNWIEELNLGLVYFLTWWFYNKTFVGRGMREGLVDNIKYSIFWVVVLATKFTFSYFLQIRPLIAPTRALLNLENATYNWHEFFGSTHRIAVGMLWLPVLLVYLMDLQIWYSIYSSLVGAIIGLFSHLGEIRNIDQLRLRFQFFSGAMQFNLKPEEHLLSPKATVLKKVRDAIHRLKLRYGIGQPFNKIESNQVEATWFALLWNEIILTFREEDLISDREVELLELPPNCWNIRVIRWPCFLLCNELLLALSQANELGDAPDHWLWSKICSSEYRRCAVMEAFDSIRYVILKIVKNGTEEESILNRLFAEIDENVENGKVTVVFKLSVLLRIHEKLISLLERLMDPEKKIFRIVNILQALYELCAWEFPKIRRSTQQLRQLGLAPISLDADTELLFVNAINLPPLNDVVFYRQIRRVHTILTSRDPMHNVPKNLEARERLAFFSNSLFMNMPQAPSVEKMMAFSVLTPYYDEEVMYRQEMLRAENEDGISTLFYLQRIYEDEWVNFVERMRREGVENENDIWSKKVRDLRLWASYRGQTLSRTVRGMMYYYSALKKLAFLDSASEMDITMGTQIAPEPRRSYYTSDGGDNTLQPTHSQEINRMASGISHLFKGSEYGSAMMKFTYVVACQVYGQHKAKGDHRAEEILFLMKNHEALRIAYVDEVDLGMGEVEFYSVLVKFDQHLQREVEIYRIRLPGPLKLGEGKPENQNHAIIFTRGDAIQTIDMNQDNHFEEALKMRNLLESFKNHYGIRKPTILGVREKVFTGSVSSLAWFMSAQETSFVTLGQRVLANPLKVRMHYGHPDVFDRFWFVPRGGISKASRVINISEDIFAGFNCTLRGGNVTHHEYIQVGKGRDVGLNQISMFEAKVASGNGEQALSRDVYRLGHRLDFFRMLSFFYTTVGYYFNTMLIVFTVYAFLWGRLYLALSGVEKIAKDRSSSNEALGAILNQQFIIQLGLFTALPMILENSLERGFLPAIWDFITMQLQLASFFYTFSLGTRSHYF</sequence>
<dbReference type="GO" id="GO:0071555">
    <property type="term" value="P:cell wall organization"/>
    <property type="evidence" value="ECO:0007669"/>
    <property type="project" value="UniProtKB-KW"/>
</dbReference>
<keyword evidence="8" id="KW-0133">Cell shape</keyword>
<evidence type="ECO:0000256" key="14">
    <source>
        <dbReference type="SAM" id="Phobius"/>
    </source>
</evidence>
<feature type="transmembrane region" description="Helical" evidence="14">
    <location>
        <begin position="543"/>
        <end position="561"/>
    </location>
</feature>
<proteinExistence type="inferred from homology"/>
<keyword evidence="10 14" id="KW-0472">Membrane</keyword>
<evidence type="ECO:0000256" key="10">
    <source>
        <dbReference type="ARBA" id="ARBA00023136"/>
    </source>
</evidence>
<feature type="transmembrane region" description="Helical" evidence="14">
    <location>
        <begin position="364"/>
        <end position="386"/>
    </location>
</feature>
<keyword evidence="6" id="KW-0808">Transferase</keyword>
<dbReference type="GO" id="GO:0006075">
    <property type="term" value="P:(1-&gt;3)-beta-D-glucan biosynthetic process"/>
    <property type="evidence" value="ECO:0007669"/>
    <property type="project" value="InterPro"/>
</dbReference>
<dbReference type="InterPro" id="IPR026899">
    <property type="entry name" value="FKS1-like_dom1"/>
</dbReference>
<dbReference type="PANTHER" id="PTHR12741">
    <property type="entry name" value="LYST-INTERACTING PROTEIN LIP5 DOPAMINE RESPONSIVE PROTEIN DRG-1"/>
    <property type="match status" value="1"/>
</dbReference>
<dbReference type="Pfam" id="PF14288">
    <property type="entry name" value="FKS1_dom1"/>
    <property type="match status" value="1"/>
</dbReference>
<feature type="non-terminal residue" evidence="16">
    <location>
        <position position="1436"/>
    </location>
</feature>
<comment type="subcellular location">
    <subcellularLocation>
        <location evidence="1">Cell membrane</location>
        <topology evidence="1">Multi-pass membrane protein</topology>
    </subcellularLocation>
</comment>
<feature type="transmembrane region" description="Helical" evidence="14">
    <location>
        <begin position="436"/>
        <end position="453"/>
    </location>
</feature>
<feature type="transmembrane region" description="Helical" evidence="14">
    <location>
        <begin position="1336"/>
        <end position="1357"/>
    </location>
</feature>
<dbReference type="KEGG" id="eus:EUTSA_v10029222mg"/>
<evidence type="ECO:0000259" key="15">
    <source>
        <dbReference type="SMART" id="SM01205"/>
    </source>
</evidence>
<evidence type="ECO:0000256" key="3">
    <source>
        <dbReference type="ARBA" id="ARBA00012589"/>
    </source>
</evidence>
<dbReference type="OrthoDB" id="1880850at2759"/>
<evidence type="ECO:0000256" key="6">
    <source>
        <dbReference type="ARBA" id="ARBA00022679"/>
    </source>
</evidence>
<evidence type="ECO:0000256" key="4">
    <source>
        <dbReference type="ARBA" id="ARBA00022475"/>
    </source>
</evidence>
<dbReference type="InterPro" id="IPR003440">
    <property type="entry name" value="Glyco_trans_48_dom"/>
</dbReference>
<feature type="transmembrane region" description="Helical" evidence="14">
    <location>
        <begin position="474"/>
        <end position="496"/>
    </location>
</feature>
<feature type="transmembrane region" description="Helical" evidence="14">
    <location>
        <begin position="1410"/>
        <end position="1430"/>
    </location>
</feature>
<keyword evidence="17" id="KW-1185">Reference proteome</keyword>
<dbReference type="PANTHER" id="PTHR12741:SF102">
    <property type="entry name" value="CALLOSE SYNTHASE 11"/>
    <property type="match status" value="1"/>
</dbReference>
<evidence type="ECO:0000256" key="13">
    <source>
        <dbReference type="ARBA" id="ARBA00047777"/>
    </source>
</evidence>
<dbReference type="GO" id="GO:0000148">
    <property type="term" value="C:1,3-beta-D-glucan synthase complex"/>
    <property type="evidence" value="ECO:0007669"/>
    <property type="project" value="InterPro"/>
</dbReference>
<feature type="transmembrane region" description="Helical" evidence="14">
    <location>
        <begin position="1378"/>
        <end position="1398"/>
    </location>
</feature>
<feature type="transmembrane region" description="Helical" evidence="14">
    <location>
        <begin position="299"/>
        <end position="315"/>
    </location>
</feature>
<dbReference type="GO" id="GO:0005886">
    <property type="term" value="C:plasma membrane"/>
    <property type="evidence" value="ECO:0007669"/>
    <property type="project" value="UniProtKB-SubCell"/>
</dbReference>
<comment type="catalytic activity">
    <reaction evidence="13">
        <text>[(1-&gt;3)-beta-D-glucosyl](n) + UDP-alpha-D-glucose = [(1-&gt;3)-beta-D-glucosyl](n+1) + UDP + H(+)</text>
        <dbReference type="Rhea" id="RHEA:21476"/>
        <dbReference type="Rhea" id="RHEA-COMP:11146"/>
        <dbReference type="Rhea" id="RHEA-COMP:14303"/>
        <dbReference type="ChEBI" id="CHEBI:15378"/>
        <dbReference type="ChEBI" id="CHEBI:37671"/>
        <dbReference type="ChEBI" id="CHEBI:58223"/>
        <dbReference type="ChEBI" id="CHEBI:58885"/>
        <dbReference type="EC" id="2.4.1.34"/>
    </reaction>
</comment>
<accession>V4LEA9</accession>
<comment type="similarity">
    <text evidence="2">Belongs to the glycosyltransferase 48 family.</text>
</comment>
<keyword evidence="5" id="KW-0328">Glycosyltransferase</keyword>
<feature type="domain" description="1,3-beta-glucan synthase component FKS1-like" evidence="15">
    <location>
        <begin position="147"/>
        <end position="263"/>
    </location>
</feature>
<evidence type="ECO:0000256" key="1">
    <source>
        <dbReference type="ARBA" id="ARBA00004651"/>
    </source>
</evidence>
<keyword evidence="11" id="KW-0961">Cell wall biogenesis/degradation</keyword>
<dbReference type="GO" id="GO:0003843">
    <property type="term" value="F:1,3-beta-D-glucan synthase activity"/>
    <property type="evidence" value="ECO:0007669"/>
    <property type="project" value="UniProtKB-EC"/>
</dbReference>
<dbReference type="Pfam" id="PF25968">
    <property type="entry name" value="CALS1"/>
    <property type="match status" value="1"/>
</dbReference>
<name>V4LEA9_EUTSA</name>
<evidence type="ECO:0000256" key="9">
    <source>
        <dbReference type="ARBA" id="ARBA00022989"/>
    </source>
</evidence>
<evidence type="ECO:0000256" key="12">
    <source>
        <dbReference type="ARBA" id="ARBA00032165"/>
    </source>
</evidence>
<evidence type="ECO:0000256" key="5">
    <source>
        <dbReference type="ARBA" id="ARBA00022676"/>
    </source>
</evidence>
<keyword evidence="4" id="KW-1003">Cell membrane</keyword>
<reference evidence="16 17" key="1">
    <citation type="journal article" date="2013" name="Front. Plant Sci.">
        <title>The Reference Genome of the Halophytic Plant Eutrema salsugineum.</title>
        <authorList>
            <person name="Yang R."/>
            <person name="Jarvis D.E."/>
            <person name="Chen H."/>
            <person name="Beilstein M.A."/>
            <person name="Grimwood J."/>
            <person name="Jenkins J."/>
            <person name="Shu S."/>
            <person name="Prochnik S."/>
            <person name="Xin M."/>
            <person name="Ma C."/>
            <person name="Schmutz J."/>
            <person name="Wing R.A."/>
            <person name="Mitchell-Olds T."/>
            <person name="Schumaker K.S."/>
            <person name="Wang X."/>
        </authorList>
    </citation>
    <scope>NUCLEOTIDE SEQUENCE [LARGE SCALE GENOMIC DNA]</scope>
</reference>
<evidence type="ECO:0000256" key="7">
    <source>
        <dbReference type="ARBA" id="ARBA00022692"/>
    </source>
</evidence>
<dbReference type="GO" id="GO:0008360">
    <property type="term" value="P:regulation of cell shape"/>
    <property type="evidence" value="ECO:0007669"/>
    <property type="project" value="UniProtKB-KW"/>
</dbReference>
<organism evidence="16 17">
    <name type="scientific">Eutrema salsugineum</name>
    <name type="common">Saltwater cress</name>
    <name type="synonym">Sisymbrium salsugineum</name>
    <dbReference type="NCBI Taxonomy" id="72664"/>
    <lineage>
        <taxon>Eukaryota</taxon>
        <taxon>Viridiplantae</taxon>
        <taxon>Streptophyta</taxon>
        <taxon>Embryophyta</taxon>
        <taxon>Tracheophyta</taxon>
        <taxon>Spermatophyta</taxon>
        <taxon>Magnoliopsida</taxon>
        <taxon>eudicotyledons</taxon>
        <taxon>Gunneridae</taxon>
        <taxon>Pentapetalae</taxon>
        <taxon>rosids</taxon>
        <taxon>malvids</taxon>
        <taxon>Brassicales</taxon>
        <taxon>Brassicaceae</taxon>
        <taxon>Eutremeae</taxon>
        <taxon>Eutrema</taxon>
    </lineage>
</organism>
<protein>
    <recommendedName>
        <fullName evidence="12">1,3-beta-glucan synthase</fullName>
        <ecNumber evidence="3">2.4.1.34</ecNumber>
    </recommendedName>
    <alternativeName>
        <fullName evidence="12">1,3-beta-glucan synthase</fullName>
    </alternativeName>
</protein>
<evidence type="ECO:0000256" key="11">
    <source>
        <dbReference type="ARBA" id="ARBA00023316"/>
    </source>
</evidence>